<evidence type="ECO:0000313" key="1">
    <source>
        <dbReference type="EMBL" id="PDX61859.1"/>
    </source>
</evidence>
<comment type="caution">
    <text evidence="1">The sequence shown here is derived from an EMBL/GenBank/DDBJ whole genome shotgun (WGS) entry which is preliminary data.</text>
</comment>
<dbReference type="Proteomes" id="UP000220959">
    <property type="component" value="Unassembled WGS sequence"/>
</dbReference>
<evidence type="ECO:0000313" key="2">
    <source>
        <dbReference type="Proteomes" id="UP000220959"/>
    </source>
</evidence>
<proteinExistence type="predicted"/>
<keyword evidence="2" id="KW-1185">Reference proteome</keyword>
<name>A0ACC9D1R6_9FIRM</name>
<reference evidence="1 2" key="1">
    <citation type="journal article" date="2017" name="Front. Microbiol.">
        <title>New Insights into the Diversity of the Genus Faecalibacterium.</title>
        <authorList>
            <person name="Benevides L."/>
            <person name="Burman S."/>
            <person name="Martin R."/>
            <person name="Robert V."/>
            <person name="Thomas M."/>
            <person name="Miquel S."/>
            <person name="Chain F."/>
            <person name="Sokol H."/>
            <person name="Bermudez-Humaran L.G."/>
            <person name="Morrison M."/>
            <person name="Langella P."/>
            <person name="Azevedo V.A."/>
            <person name="Chatel J.M."/>
            <person name="Soares S."/>
        </authorList>
    </citation>
    <scope>NUCLEOTIDE SEQUENCE [LARGE SCALE GENOMIC DNA]</scope>
    <source>
        <strain evidence="2">CNCM I-4541</strain>
    </source>
</reference>
<gene>
    <name evidence="1" type="ORF">CGS49_03675</name>
</gene>
<protein>
    <submittedName>
        <fullName evidence="1">GntR family transcriptional regulator</fullName>
    </submittedName>
</protein>
<dbReference type="EMBL" id="NMTR01000010">
    <property type="protein sequence ID" value="PDX61859.1"/>
    <property type="molecule type" value="Genomic_DNA"/>
</dbReference>
<sequence>MAVQQNTDEIYHILEDEICSLAILPGEALSENQLCKRFGISRTPIRSVLQRLEQNHFVQIIPCKGTIVTTIDPSVVDQIIYQRVAVECMVFRDFVQICSPMEIIEIEHLYDLLQQAAEGREHPESFDFNHFLACDLEMHHYWFHKTGKEYLWHLLTLPQADYSRFIRLDVVGARNVPSVLSEHAEMLRILREKDLNAIEPLFKVHLYGGMTRMGGKIYSDEYRIYFNHS</sequence>
<accession>A0ACC9D1R6</accession>
<organism evidence="1 2">
    <name type="scientific">Faecalibacterium langellae</name>
    <dbReference type="NCBI Taxonomy" id="3435293"/>
    <lineage>
        <taxon>Bacteria</taxon>
        <taxon>Bacillati</taxon>
        <taxon>Bacillota</taxon>
        <taxon>Clostridia</taxon>
        <taxon>Eubacteriales</taxon>
        <taxon>Oscillospiraceae</taxon>
        <taxon>Faecalibacterium</taxon>
    </lineage>
</organism>